<dbReference type="InterPro" id="IPR022613">
    <property type="entry name" value="CH_CAMSAP_2"/>
</dbReference>
<feature type="compositionally biased region" description="Basic residues" evidence="8">
    <location>
        <begin position="1190"/>
        <end position="1199"/>
    </location>
</feature>
<feature type="compositionally biased region" description="Polar residues" evidence="8">
    <location>
        <begin position="1115"/>
        <end position="1128"/>
    </location>
</feature>
<protein>
    <submittedName>
        <fullName evidence="12">Patronin isoform X1</fullName>
    </submittedName>
</protein>
<dbReference type="InterPro" id="IPR038209">
    <property type="entry name" value="CKK_dom_sf"/>
</dbReference>
<comment type="subcellular location">
    <subcellularLocation>
        <location evidence="1">Cytoplasm</location>
        <location evidence="1">Cytoskeleton</location>
    </subcellularLocation>
</comment>
<keyword evidence="3 6" id="KW-0493">Microtubule</keyword>
<feature type="compositionally biased region" description="Pro residues" evidence="8">
    <location>
        <begin position="960"/>
        <end position="970"/>
    </location>
</feature>
<evidence type="ECO:0000256" key="3">
    <source>
        <dbReference type="ARBA" id="ARBA00022701"/>
    </source>
</evidence>
<feature type="compositionally biased region" description="Basic and acidic residues" evidence="8">
    <location>
        <begin position="1204"/>
        <end position="1269"/>
    </location>
</feature>
<dbReference type="Pfam" id="PF25532">
    <property type="entry name" value="CH_CAMSAP2_N"/>
    <property type="match status" value="1"/>
</dbReference>
<feature type="region of interest" description="Disordered" evidence="8">
    <location>
        <begin position="1004"/>
        <end position="1269"/>
    </location>
</feature>
<evidence type="ECO:0000256" key="1">
    <source>
        <dbReference type="ARBA" id="ARBA00004245"/>
    </source>
</evidence>
<evidence type="ECO:0000256" key="6">
    <source>
        <dbReference type="PROSITE-ProRule" id="PRU00841"/>
    </source>
</evidence>
<dbReference type="InterPro" id="IPR011033">
    <property type="entry name" value="PRC_barrel-like_sf"/>
</dbReference>
<evidence type="ECO:0000256" key="2">
    <source>
        <dbReference type="ARBA" id="ARBA00022490"/>
    </source>
</evidence>
<dbReference type="Pfam" id="PF11971">
    <property type="entry name" value="CAMSAP_CH"/>
    <property type="match status" value="1"/>
</dbReference>
<evidence type="ECO:0000256" key="5">
    <source>
        <dbReference type="ARBA" id="ARBA00023212"/>
    </source>
</evidence>
<accession>A0ABM1MD20</accession>
<dbReference type="GeneID" id="108559642"/>
<evidence type="ECO:0000259" key="9">
    <source>
        <dbReference type="PROSITE" id="PS50021"/>
    </source>
</evidence>
<proteinExistence type="inferred from homology"/>
<dbReference type="RefSeq" id="XP_017772470.1">
    <property type="nucleotide sequence ID" value="XM_017916981.1"/>
</dbReference>
<keyword evidence="5" id="KW-0206">Cytoskeleton</keyword>
<keyword evidence="4 7" id="KW-0175">Coiled coil</keyword>
<feature type="compositionally biased region" description="Basic and acidic residues" evidence="8">
    <location>
        <begin position="1311"/>
        <end position="1343"/>
    </location>
</feature>
<keyword evidence="11" id="KW-1185">Reference proteome</keyword>
<feature type="compositionally biased region" description="Basic and acidic residues" evidence="8">
    <location>
        <begin position="39"/>
        <end position="50"/>
    </location>
</feature>
<dbReference type="InterPro" id="IPR036872">
    <property type="entry name" value="CH_dom_sf"/>
</dbReference>
<feature type="compositionally biased region" description="Polar residues" evidence="8">
    <location>
        <begin position="1423"/>
        <end position="1433"/>
    </location>
</feature>
<dbReference type="InterPro" id="IPR014797">
    <property type="entry name" value="CKK_CAMSAP"/>
</dbReference>
<feature type="compositionally biased region" description="Polar residues" evidence="8">
    <location>
        <begin position="404"/>
        <end position="424"/>
    </location>
</feature>
<feature type="region of interest" description="Disordered" evidence="8">
    <location>
        <begin position="1414"/>
        <end position="1433"/>
    </location>
</feature>
<feature type="region of interest" description="Disordered" evidence="8">
    <location>
        <begin position="404"/>
        <end position="435"/>
    </location>
</feature>
<dbReference type="InterPro" id="IPR058042">
    <property type="entry name" value="CAMSAP_N"/>
</dbReference>
<dbReference type="PANTHER" id="PTHR21595:SF0">
    <property type="entry name" value="PATRONIN"/>
    <property type="match status" value="1"/>
</dbReference>
<evidence type="ECO:0000256" key="8">
    <source>
        <dbReference type="SAM" id="MobiDB-lite"/>
    </source>
</evidence>
<keyword evidence="2" id="KW-0963">Cytoplasm</keyword>
<dbReference type="Pfam" id="PF17095">
    <property type="entry name" value="CAMSAP_CC1"/>
    <property type="match status" value="1"/>
</dbReference>
<dbReference type="Gene3D" id="3.10.20.360">
    <property type="entry name" value="CKK domain"/>
    <property type="match status" value="1"/>
</dbReference>
<dbReference type="InterPro" id="IPR032940">
    <property type="entry name" value="CAMSAP"/>
</dbReference>
<feature type="compositionally biased region" description="Low complexity" evidence="8">
    <location>
        <begin position="1578"/>
        <end position="1589"/>
    </location>
</feature>
<feature type="domain" description="CKK" evidence="10">
    <location>
        <begin position="1596"/>
        <end position="1732"/>
    </location>
</feature>
<evidence type="ECO:0000256" key="4">
    <source>
        <dbReference type="ARBA" id="ARBA00023054"/>
    </source>
</evidence>
<feature type="compositionally biased region" description="Polar residues" evidence="8">
    <location>
        <begin position="1166"/>
        <end position="1177"/>
    </location>
</feature>
<feature type="region of interest" description="Disordered" evidence="8">
    <location>
        <begin position="465"/>
        <end position="518"/>
    </location>
</feature>
<dbReference type="InterPro" id="IPR031372">
    <property type="entry name" value="CAMSAP_CC1"/>
</dbReference>
<gene>
    <name evidence="12" type="primary">LOC108559642</name>
</gene>
<feature type="region of interest" description="Disordered" evidence="8">
    <location>
        <begin position="1386"/>
        <end position="1408"/>
    </location>
</feature>
<dbReference type="InterPro" id="IPR001715">
    <property type="entry name" value="CH_dom"/>
</dbReference>
<dbReference type="PROSITE" id="PS50021">
    <property type="entry name" value="CH"/>
    <property type="match status" value="1"/>
</dbReference>
<dbReference type="Proteomes" id="UP000695000">
    <property type="component" value="Unplaced"/>
</dbReference>
<dbReference type="SUPFAM" id="SSF47576">
    <property type="entry name" value="Calponin-homology domain, CH-domain"/>
    <property type="match status" value="1"/>
</dbReference>
<reference evidence="12" key="1">
    <citation type="submission" date="2025-08" db="UniProtKB">
        <authorList>
            <consortium name="RefSeq"/>
        </authorList>
    </citation>
    <scope>IDENTIFICATION</scope>
    <source>
        <tissue evidence="12">Whole Larva</tissue>
    </source>
</reference>
<evidence type="ECO:0000256" key="7">
    <source>
        <dbReference type="SAM" id="Coils"/>
    </source>
</evidence>
<feature type="region of interest" description="Disordered" evidence="8">
    <location>
        <begin position="39"/>
        <end position="59"/>
    </location>
</feature>
<feature type="coiled-coil region" evidence="7">
    <location>
        <begin position="716"/>
        <end position="747"/>
    </location>
</feature>
<comment type="domain">
    <text evidence="6">The CKK domain binds microtubules.</text>
</comment>
<dbReference type="SMART" id="SM01051">
    <property type="entry name" value="CAMSAP_CKK"/>
    <property type="match status" value="1"/>
</dbReference>
<name>A0ABM1MD20_NICVS</name>
<evidence type="ECO:0000313" key="11">
    <source>
        <dbReference type="Proteomes" id="UP000695000"/>
    </source>
</evidence>
<dbReference type="SUPFAM" id="SSF50346">
    <property type="entry name" value="PRC-barrel domain"/>
    <property type="match status" value="1"/>
</dbReference>
<comment type="similarity">
    <text evidence="6">Belongs to the CAMSAP1 family.</text>
</comment>
<feature type="domain" description="Calponin-homology (CH)" evidence="9">
    <location>
        <begin position="227"/>
        <end position="343"/>
    </location>
</feature>
<feature type="region of interest" description="Disordered" evidence="8">
    <location>
        <begin position="1308"/>
        <end position="1343"/>
    </location>
</feature>
<feature type="compositionally biased region" description="Basic and acidic residues" evidence="8">
    <location>
        <begin position="465"/>
        <end position="481"/>
    </location>
</feature>
<dbReference type="Pfam" id="PF08683">
    <property type="entry name" value="CAMSAP_CKK"/>
    <property type="match status" value="1"/>
</dbReference>
<evidence type="ECO:0000313" key="12">
    <source>
        <dbReference type="RefSeq" id="XP_017772470.1"/>
    </source>
</evidence>
<dbReference type="PANTHER" id="PTHR21595">
    <property type="entry name" value="PATRONIN"/>
    <property type="match status" value="1"/>
</dbReference>
<dbReference type="PROSITE" id="PS51508">
    <property type="entry name" value="CKK"/>
    <property type="match status" value="1"/>
</dbReference>
<feature type="compositionally biased region" description="Polar residues" evidence="8">
    <location>
        <begin position="1021"/>
        <end position="1050"/>
    </location>
</feature>
<sequence>MWDFFARLIKGPTNNEDAAQGGEEGGIRGSAEMDHRFTTHENNRHPRSSDADLQDTNETKKAKQRAFVKWLLSKAFNNDVPQHLREPFYKDYENQEHLKPQIVGALANADMYCQALGNIYSDPNYHNFNHVSIQQLLVRKGVFVADHNDSQYTETNLIQTNPLRMSAHMVVVESIMVLYAKEVATSDRVAAAVQRFSNGREGDHGVPEYHELSLLYWVDYANNALIKRVTEDIAEGRVTNGTDRSKSLDIPNITKWRDLCDGIGIAGLISYYCPEKLLWSKIKISALPTVPESLHNLRLVQDFCSQCLPANVFHMMPEDITYMRGSMKQILMVFLADLFNFLEIHPVDCVRYPGMERASYEGFPARNAHGVAHKRNLPPTVMTPIPDLRSGLDDIVAPQPFQVSRTPTHQPLRKTSSLQHSVSEMSEDSLRRGSEDSFVVHRGKNIPTLNSMINDEPLVPARLRANKEKMNSDTKADERGDSMAAGRPSNWNENKRTYAGRRSRRNSVSDDSQLTIENFGGSQDNLNFIGKNPDKEVGAHVGRKISAPAPPIPFVNNPAVRSTLQDARGSIQLGYDNGCEKHETERENFKLKRQLSSDDMTLRSMQERNKENMVQDVIDGEANNRMSFADVNKKDPGGIQLVYMQQDKEGFPSKSSFKTNGNAGATEKKTTTFATLPNTTTWQQQSSQQHVEHSINRSTSEDSRIGGNDHIVTSQLSDIRMKLEEKRRHIENEKRKSEMEMNRQRLKVGNAAFLQAVVKGKSGIVKSSSDAMVDSLMVGGGGSVPNSPTQVIAAAPAEPTAGPSAPKSHTSRPLTLKDEIPNTEMKWMDENQPFVENRRTPDMDNMNMDTYQQSINSVVNSSLQDMQRLASHQHQMQLAAQYYAQHNQLLQQQLVQQQLYNQPPMYNPLQSSASAPHIPQSLYQQSRLQNEPQFFLHGQQESPVPQLVAPQRRTWSQQPQPTPQPPPQIVHPPETYQQPEMRTWAKPQNPNAFILHDTSSDRYDKYHDNRYHNGGGDHSMNHSAGSASGYTLSQQHQLYGSHSNTPSTSPQHHRQHRQLSQLMEAKRSSPVSLQSMEPVRPERKSNVIHAPIPAPPADDMEPQSISFIGKDEQNTEGLSRLNITSGSRTYRIPSPTRPLITRNSFQPSPSPPLLERSASHAADISSLDNRSDPSSQKGFYISFDNDAPKRPKPPLRTKKGTASPRKERSYVEDDDPTRDREREREAMVEKRKQLERELEHERLKKELEDKRRYEKMMDRQNREATSHEMDKVNAASALVIGNDLSNPDPDLIDEREKKKERILLMSLQRRQKQEEAKANKEAETQARRDREKAKEDEKLRKKEEQAARRQLILEQHKMKKAIEEAEREGKDVDKSLLNSLKGVPKLRAKGSTARPRPKTIHIDSGSVEMAEGIGLQPSRGKKGSSSNLTANSYHSSTMKRDYYRGSQDSLASSGLLYKDSPDDSRGMSPCHSANQTLGRRSSYKTSRDPSPAQTRGRPKYSTYQNFKGRKSNSMMNLYGSSTDQDSMAYRFGDTDSGLGRATPPRRAPSPGMGPVRHLTSPSSGPGSLPVSKRRGVFDDGSSDISSTPSSILDYSGPRLYKQPATKSNRSIMHNALEYCVFPGAVNRESKQRILDCIAKSEVKHFLLLFRDAGCQFRALYSYSPDMVPERVEKLYGTGPKLVDDKMFDKFFKYNSGGKCFAQVHTKHLTVTIDAFTIHNNLWQGKKVNMPSKKDMALVI</sequence>
<organism evidence="11 12">
    <name type="scientific">Nicrophorus vespilloides</name>
    <name type="common">Boreal carrion beetle</name>
    <dbReference type="NCBI Taxonomy" id="110193"/>
    <lineage>
        <taxon>Eukaryota</taxon>
        <taxon>Metazoa</taxon>
        <taxon>Ecdysozoa</taxon>
        <taxon>Arthropoda</taxon>
        <taxon>Hexapoda</taxon>
        <taxon>Insecta</taxon>
        <taxon>Pterygota</taxon>
        <taxon>Neoptera</taxon>
        <taxon>Endopterygota</taxon>
        <taxon>Coleoptera</taxon>
        <taxon>Polyphaga</taxon>
        <taxon>Staphyliniformia</taxon>
        <taxon>Silphidae</taxon>
        <taxon>Nicrophorinae</taxon>
        <taxon>Nicrophorus</taxon>
    </lineage>
</organism>
<feature type="compositionally biased region" description="Polar residues" evidence="8">
    <location>
        <begin position="1501"/>
        <end position="1525"/>
    </location>
</feature>
<feature type="region of interest" description="Disordered" evidence="8">
    <location>
        <begin position="940"/>
        <end position="978"/>
    </location>
</feature>
<feature type="region of interest" description="Disordered" evidence="8">
    <location>
        <begin position="1453"/>
        <end position="1589"/>
    </location>
</feature>
<evidence type="ECO:0000259" key="10">
    <source>
        <dbReference type="PROSITE" id="PS51508"/>
    </source>
</evidence>